<dbReference type="Proteomes" id="UP001594351">
    <property type="component" value="Unassembled WGS sequence"/>
</dbReference>
<comment type="caution">
    <text evidence="1">The sequence shown here is derived from an EMBL/GenBank/DDBJ whole genome shotgun (WGS) entry which is preliminary data.</text>
</comment>
<proteinExistence type="predicted"/>
<name>A0ABV6YY14_UNCC1</name>
<gene>
    <name evidence="1" type="ORF">ACFL27_12935</name>
</gene>
<dbReference type="EMBL" id="JBHPBY010000152">
    <property type="protein sequence ID" value="MFC1851092.1"/>
    <property type="molecule type" value="Genomic_DNA"/>
</dbReference>
<accession>A0ABV6YY14</accession>
<keyword evidence="2" id="KW-1185">Reference proteome</keyword>
<evidence type="ECO:0000313" key="2">
    <source>
        <dbReference type="Proteomes" id="UP001594351"/>
    </source>
</evidence>
<evidence type="ECO:0000313" key="1">
    <source>
        <dbReference type="EMBL" id="MFC1851092.1"/>
    </source>
</evidence>
<sequence length="50" mass="5674">MDVLRSLLTPEVQKLIEREREGRAILDEADKLTSSGNMMDGLKKISERIS</sequence>
<reference evidence="1 2" key="1">
    <citation type="submission" date="2024-09" db="EMBL/GenBank/DDBJ databases">
        <title>Laminarin stimulates single cell rates of sulfate reduction while oxygen inhibits transcriptomic activity in coastal marine sediment.</title>
        <authorList>
            <person name="Lindsay M."/>
            <person name="Orcutt B."/>
            <person name="Emerson D."/>
            <person name="Stepanauskas R."/>
            <person name="D'Angelo T."/>
        </authorList>
    </citation>
    <scope>NUCLEOTIDE SEQUENCE [LARGE SCALE GENOMIC DNA]</scope>
    <source>
        <strain evidence="1">SAG AM-311-K15</strain>
    </source>
</reference>
<protein>
    <submittedName>
        <fullName evidence="1">Uncharacterized protein</fullName>
    </submittedName>
</protein>
<organism evidence="1 2">
    <name type="scientific">candidate division CSSED10-310 bacterium</name>
    <dbReference type="NCBI Taxonomy" id="2855610"/>
    <lineage>
        <taxon>Bacteria</taxon>
        <taxon>Bacteria division CSSED10-310</taxon>
    </lineage>
</organism>